<keyword evidence="5" id="KW-0408">Iron</keyword>
<evidence type="ECO:0000256" key="1">
    <source>
        <dbReference type="ARBA" id="ARBA00022485"/>
    </source>
</evidence>
<evidence type="ECO:0000256" key="3">
    <source>
        <dbReference type="ARBA" id="ARBA00022723"/>
    </source>
</evidence>
<dbReference type="EC" id="1.2.7.4" evidence="7"/>
<dbReference type="InterPro" id="IPR011254">
    <property type="entry name" value="Prismane-like_sf"/>
</dbReference>
<dbReference type="GO" id="GO:0042542">
    <property type="term" value="P:response to hydrogen peroxide"/>
    <property type="evidence" value="ECO:0007669"/>
    <property type="project" value="TreeGrafter"/>
</dbReference>
<dbReference type="GO" id="GO:0051539">
    <property type="term" value="F:4 iron, 4 sulfur cluster binding"/>
    <property type="evidence" value="ECO:0007669"/>
    <property type="project" value="UniProtKB-KW"/>
</dbReference>
<dbReference type="Gene3D" id="1.20.1270.30">
    <property type="match status" value="1"/>
</dbReference>
<proteinExistence type="predicted"/>
<dbReference type="InterPro" id="IPR016099">
    <property type="entry name" value="Prismane-like_a/b-sand"/>
</dbReference>
<dbReference type="GO" id="GO:0050418">
    <property type="term" value="F:hydroxylamine reductase activity"/>
    <property type="evidence" value="ECO:0007669"/>
    <property type="project" value="TreeGrafter"/>
</dbReference>
<evidence type="ECO:0000256" key="4">
    <source>
        <dbReference type="ARBA" id="ARBA00023002"/>
    </source>
</evidence>
<evidence type="ECO:0000256" key="5">
    <source>
        <dbReference type="ARBA" id="ARBA00023004"/>
    </source>
</evidence>
<dbReference type="SUPFAM" id="SSF56821">
    <property type="entry name" value="Prismane protein-like"/>
    <property type="match status" value="1"/>
</dbReference>
<keyword evidence="2" id="KW-0533">Nickel</keyword>
<keyword evidence="3" id="KW-0479">Metal-binding</keyword>
<evidence type="ECO:0000256" key="6">
    <source>
        <dbReference type="ARBA" id="ARBA00023014"/>
    </source>
</evidence>
<dbReference type="Proteomes" id="UP000008701">
    <property type="component" value="Chromosome"/>
</dbReference>
<keyword evidence="1" id="KW-0004">4Fe-4S</keyword>
<keyword evidence="6" id="KW-0411">Iron-sulfur</keyword>
<keyword evidence="4 7" id="KW-0560">Oxidoreductase</keyword>
<dbReference type="GO" id="GO:0016151">
    <property type="term" value="F:nickel cation binding"/>
    <property type="evidence" value="ECO:0007669"/>
    <property type="project" value="InterPro"/>
</dbReference>
<accession>A1BCU2</accession>
<organism evidence="7 8">
    <name type="scientific">Chlorobium phaeobacteroides (strain DSM 266 / SMG 266 / 2430)</name>
    <dbReference type="NCBI Taxonomy" id="290317"/>
    <lineage>
        <taxon>Bacteria</taxon>
        <taxon>Pseudomonadati</taxon>
        <taxon>Chlorobiota</taxon>
        <taxon>Chlorobiia</taxon>
        <taxon>Chlorobiales</taxon>
        <taxon>Chlorobiaceae</taxon>
        <taxon>Chlorobium/Pelodictyon group</taxon>
        <taxon>Chlorobium</taxon>
    </lineage>
</organism>
<protein>
    <submittedName>
        <fullName evidence="7">Carbon-monoxide dehydrogenase (Acceptor)</fullName>
        <ecNumber evidence="7">1.2.7.4</ecNumber>
    </submittedName>
</protein>
<dbReference type="STRING" id="290317.Cpha266_0149"/>
<dbReference type="EMBL" id="CP000492">
    <property type="protein sequence ID" value="ABL64219.1"/>
    <property type="molecule type" value="Genomic_DNA"/>
</dbReference>
<dbReference type="PANTHER" id="PTHR30109:SF4">
    <property type="entry name" value="CARBON MONOXIDE DEHYDROGENASE"/>
    <property type="match status" value="1"/>
</dbReference>
<sequence>MSLKERIKLVHRLNYSKEEVIKHTANKAVAEMVEHMDKEAISNTFDRFAQQHPQCGYGLTGACCAFCSYGPCRVTEKTLYSVCGKDVDLIVAGNALRRLASGMAAHGAHAREVFIALKAAAEGSAPIPIKCPEKGVAVARALGIETEGKTIEAICGEIADIFIDDLQRSLPKRHETLHALAPKERAELWERLGIIPISAYHECFEVNNLTSHGTDSDFESHMQAFLRTVLAYAITTVTSTSLATDIVYGLPRRSKLNVNLGSIVPDGCVNIGINGHAPMVAFAICDIVGTPKIMEKVKRAGADTIRLYGMCCTGGEFIERDLNIPLVAMASSAEMAVATGAFDAIVVDQQDVLPGMMHVARQFHTRVITTSPSGRKEGAIVLELDYYLKNLDKIYELAEEILDIAIDNYRNRESKKVHVPNIRAKVELGFSVEEVMKLFNGSMPDKKIHGLAALLKAGKIRGIVNFGSCGNVRGAVFERNQIIIAKQLIKNDVLVTAHGCSGMGLLFAGLAHPDASVLCGTGLREVVQAKDIPPVLHVGACTDSTRASQIMAYTANAAAQPNPAMPFAMVAADPAAEKTMGARYAFVLNGIETYSCVQDNTLASDRFIDYVSNRLRTIVGAAMNWNPDPYRTSEDILCMLDEKRAALGWPVRDYTIGTKEEIEDKIPDTVEIGRSICTII</sequence>
<dbReference type="PANTHER" id="PTHR30109">
    <property type="entry name" value="HYDROXYLAMINE REDUCTASE"/>
    <property type="match status" value="1"/>
</dbReference>
<dbReference type="AlphaFoldDB" id="A1BCU2"/>
<dbReference type="Gene3D" id="3.40.50.2030">
    <property type="match status" value="2"/>
</dbReference>
<dbReference type="eggNOG" id="COG1151">
    <property type="taxonomic scope" value="Bacteria"/>
</dbReference>
<dbReference type="Pfam" id="PF03063">
    <property type="entry name" value="Prismane"/>
    <property type="match status" value="1"/>
</dbReference>
<dbReference type="GO" id="GO:0043885">
    <property type="term" value="F:anaerobic carbon-monoxide dehydrogenase activity"/>
    <property type="evidence" value="ECO:0007669"/>
    <property type="project" value="UniProtKB-EC"/>
</dbReference>
<dbReference type="HOGENOM" id="CLU_030631_0_0_10"/>
<evidence type="ECO:0000256" key="2">
    <source>
        <dbReference type="ARBA" id="ARBA00022596"/>
    </source>
</evidence>
<dbReference type="KEGG" id="cph:Cpha266_0149"/>
<keyword evidence="8" id="KW-1185">Reference proteome</keyword>
<name>A1BCU2_CHLPD</name>
<dbReference type="InterPro" id="IPR016101">
    <property type="entry name" value="CO_DH_a-bundle"/>
</dbReference>
<gene>
    <name evidence="7" type="ordered locus">Cpha266_0149</name>
</gene>
<dbReference type="InterPro" id="IPR004137">
    <property type="entry name" value="HCP/CODH"/>
</dbReference>
<evidence type="ECO:0000313" key="7">
    <source>
        <dbReference type="EMBL" id="ABL64219.1"/>
    </source>
</evidence>
<dbReference type="GO" id="GO:0004601">
    <property type="term" value="F:peroxidase activity"/>
    <property type="evidence" value="ECO:0007669"/>
    <property type="project" value="TreeGrafter"/>
</dbReference>
<evidence type="ECO:0000313" key="8">
    <source>
        <dbReference type="Proteomes" id="UP000008701"/>
    </source>
</evidence>
<reference evidence="7 8" key="1">
    <citation type="submission" date="2006-12" db="EMBL/GenBank/DDBJ databases">
        <title>Complete sequence of Chlorobium phaeobacteroides DSM 266.</title>
        <authorList>
            <consortium name="US DOE Joint Genome Institute"/>
            <person name="Copeland A."/>
            <person name="Lucas S."/>
            <person name="Lapidus A."/>
            <person name="Barry K."/>
            <person name="Detter J.C."/>
            <person name="Glavina del Rio T."/>
            <person name="Hammon N."/>
            <person name="Israni S."/>
            <person name="Pitluck S."/>
            <person name="Goltsman E."/>
            <person name="Schmutz J."/>
            <person name="Larimer F."/>
            <person name="Land M."/>
            <person name="Hauser L."/>
            <person name="Mikhailova N."/>
            <person name="Li T."/>
            <person name="Overmann J."/>
            <person name="Bryant D.A."/>
            <person name="Richardson P."/>
        </authorList>
    </citation>
    <scope>NUCLEOTIDE SEQUENCE [LARGE SCALE GENOMIC DNA]</scope>
    <source>
        <strain evidence="7 8">DSM 266</strain>
    </source>
</reference>
<dbReference type="GO" id="GO:0006091">
    <property type="term" value="P:generation of precursor metabolites and energy"/>
    <property type="evidence" value="ECO:0007669"/>
    <property type="project" value="InterPro"/>
</dbReference>